<dbReference type="InterPro" id="IPR007433">
    <property type="entry name" value="DUF481"/>
</dbReference>
<evidence type="ECO:0008006" key="2">
    <source>
        <dbReference type="Google" id="ProtNLM"/>
    </source>
</evidence>
<protein>
    <recommendedName>
        <fullName evidence="2">DUF481 domain-containing protein</fullName>
    </recommendedName>
</protein>
<reference evidence="1" key="1">
    <citation type="submission" date="2016-10" db="EMBL/GenBank/DDBJ databases">
        <authorList>
            <person name="de Groot N.N."/>
        </authorList>
    </citation>
    <scope>NUCLEOTIDE SEQUENCE</scope>
</reference>
<name>A0A1W1BGE0_9ZZZZ</name>
<dbReference type="Pfam" id="PF04338">
    <property type="entry name" value="DUF481"/>
    <property type="match status" value="1"/>
</dbReference>
<gene>
    <name evidence="1" type="ORF">MNB_SM-7-1280</name>
</gene>
<proteinExistence type="predicted"/>
<dbReference type="EMBL" id="FPHB01000020">
    <property type="protein sequence ID" value="SFV52606.1"/>
    <property type="molecule type" value="Genomic_DNA"/>
</dbReference>
<accession>A0A1W1BGE0</accession>
<dbReference type="AlphaFoldDB" id="A0A1W1BGE0"/>
<sequence length="241" mass="27207">MKKIAFVSLALSSLLLAQEGGTDLTTHTQLGYIATKGNTHTESFSFDTNWKKEFGKNAIAWQFSAQYGKAEDTTGEYTTNKNKFFTELDYDYSLSSRFAVSYLAGYKHDKFSSYRYQFYTGPGAKYKAIKTTAHDLSVEGSVLYSRDEFIADNSTNDYTSLQAKAIYNYQMTESLKFSQVLSYRVDVEDVDTYFIYSDSSLLAKISDTLSAGFGYKVDYVNQPGDKDHTDQTLLATLSIDY</sequence>
<evidence type="ECO:0000313" key="1">
    <source>
        <dbReference type="EMBL" id="SFV52606.1"/>
    </source>
</evidence>
<organism evidence="1">
    <name type="scientific">hydrothermal vent metagenome</name>
    <dbReference type="NCBI Taxonomy" id="652676"/>
    <lineage>
        <taxon>unclassified sequences</taxon>
        <taxon>metagenomes</taxon>
        <taxon>ecological metagenomes</taxon>
    </lineage>
</organism>